<feature type="compositionally biased region" description="Polar residues" evidence="1">
    <location>
        <begin position="10"/>
        <end position="35"/>
    </location>
</feature>
<feature type="non-terminal residue" evidence="2">
    <location>
        <position position="1"/>
    </location>
</feature>
<dbReference type="AlphaFoldDB" id="A0A482WA05"/>
<organism evidence="2 3">
    <name type="scientific">Asbolus verrucosus</name>
    <name type="common">Desert ironclad beetle</name>
    <dbReference type="NCBI Taxonomy" id="1661398"/>
    <lineage>
        <taxon>Eukaryota</taxon>
        <taxon>Metazoa</taxon>
        <taxon>Ecdysozoa</taxon>
        <taxon>Arthropoda</taxon>
        <taxon>Hexapoda</taxon>
        <taxon>Insecta</taxon>
        <taxon>Pterygota</taxon>
        <taxon>Neoptera</taxon>
        <taxon>Endopterygota</taxon>
        <taxon>Coleoptera</taxon>
        <taxon>Polyphaga</taxon>
        <taxon>Cucujiformia</taxon>
        <taxon>Tenebrionidae</taxon>
        <taxon>Pimeliinae</taxon>
        <taxon>Asbolus</taxon>
    </lineage>
</organism>
<evidence type="ECO:0000313" key="2">
    <source>
        <dbReference type="EMBL" id="RZC42041.1"/>
    </source>
</evidence>
<protein>
    <submittedName>
        <fullName evidence="2">Uncharacterized protein</fullName>
    </submittedName>
</protein>
<evidence type="ECO:0000313" key="3">
    <source>
        <dbReference type="Proteomes" id="UP000292052"/>
    </source>
</evidence>
<gene>
    <name evidence="2" type="ORF">BDFB_013198</name>
</gene>
<evidence type="ECO:0000256" key="1">
    <source>
        <dbReference type="SAM" id="MobiDB-lite"/>
    </source>
</evidence>
<sequence length="197" mass="22110">LTSAQKEHLQSSIQHASFEGTSARQSLQRSNASFSIGTNPPVDEFREYREVEANVSILEHREQKRDMDSCGDILSLLTGCNGSTLLEEDDDRSIPVSASTCSYFRKLAILVAGLIRLLELPFCLTKGAWVSVPLFRRRFTRVLMPGIARRSTLLRDRRDADGDAWVVATEFTRRRPRGSNNVALSATFPKKCKQFSS</sequence>
<proteinExistence type="predicted"/>
<reference evidence="2 3" key="1">
    <citation type="submission" date="2017-03" db="EMBL/GenBank/DDBJ databases">
        <title>Genome of the blue death feigning beetle - Asbolus verrucosus.</title>
        <authorList>
            <person name="Rider S.D."/>
        </authorList>
    </citation>
    <scope>NUCLEOTIDE SEQUENCE [LARGE SCALE GENOMIC DNA]</scope>
    <source>
        <strain evidence="2">Butters</strain>
        <tissue evidence="2">Head and leg muscle</tissue>
    </source>
</reference>
<dbReference type="EMBL" id="QDEB01011517">
    <property type="protein sequence ID" value="RZC42041.1"/>
    <property type="molecule type" value="Genomic_DNA"/>
</dbReference>
<feature type="region of interest" description="Disordered" evidence="1">
    <location>
        <begin position="1"/>
        <end position="35"/>
    </location>
</feature>
<comment type="caution">
    <text evidence="2">The sequence shown here is derived from an EMBL/GenBank/DDBJ whole genome shotgun (WGS) entry which is preliminary data.</text>
</comment>
<name>A0A482WA05_ASBVE</name>
<keyword evidence="3" id="KW-1185">Reference proteome</keyword>
<dbReference type="Proteomes" id="UP000292052">
    <property type="component" value="Unassembled WGS sequence"/>
</dbReference>
<accession>A0A482WA05</accession>
<dbReference type="OrthoDB" id="10405573at2759"/>